<evidence type="ECO:0000313" key="1">
    <source>
        <dbReference type="EMBL" id="NJQ04945.1"/>
    </source>
</evidence>
<comment type="caution">
    <text evidence="1">The sequence shown here is derived from an EMBL/GenBank/DDBJ whole genome shotgun (WGS) entry which is preliminary data.</text>
</comment>
<name>A0A7X6CYT6_9ACTN</name>
<sequence length="45" mass="5028">MKNTTTSLYEAPALLDAGDFTKVTLGRVSWGFDSSMLCRWLNCQV</sequence>
<accession>A0A7X6CYT6</accession>
<gene>
    <name evidence="1" type="ORF">HCN56_04945</name>
</gene>
<organism evidence="1 2">
    <name type="scientific">Streptomyces lonarensis</name>
    <dbReference type="NCBI Taxonomy" id="700599"/>
    <lineage>
        <taxon>Bacteria</taxon>
        <taxon>Bacillati</taxon>
        <taxon>Actinomycetota</taxon>
        <taxon>Actinomycetes</taxon>
        <taxon>Kitasatosporales</taxon>
        <taxon>Streptomycetaceae</taxon>
        <taxon>Streptomyces</taxon>
    </lineage>
</organism>
<reference evidence="1 2" key="1">
    <citation type="submission" date="2020-03" db="EMBL/GenBank/DDBJ databases">
        <title>Draft genome of Streptomyces sp. ventii, isolated from the Axial Seamount in the Pacific Ocean, and resequencing of the two type strains Streptomyces lonarensis strain NCL 716 and Streptomyces bohaiensis strain 11A07.</title>
        <authorList>
            <person name="Loughran R.M."/>
            <person name="Pfannmuller K.M."/>
            <person name="Wasson B.J."/>
            <person name="Deadmond M.C."/>
            <person name="Paddock B.E."/>
            <person name="Koyack M.J."/>
            <person name="Gallegos D.A."/>
            <person name="Mitchell E.A."/>
            <person name="Ushijima B."/>
            <person name="Saw J.H."/>
            <person name="Mcphail K.L."/>
            <person name="Videau P."/>
        </authorList>
    </citation>
    <scope>NUCLEOTIDE SEQUENCE [LARGE SCALE GENOMIC DNA]</scope>
    <source>
        <strain evidence="1 2">NCL716</strain>
    </source>
</reference>
<dbReference type="AlphaFoldDB" id="A0A7X6CYT6"/>
<dbReference type="RefSeq" id="WP_167968243.1">
    <property type="nucleotide sequence ID" value="NZ_BHZG01000010.1"/>
</dbReference>
<dbReference type="NCBIfam" id="NF033521">
    <property type="entry name" value="lasso_leader_L3"/>
    <property type="match status" value="1"/>
</dbReference>
<evidence type="ECO:0000313" key="2">
    <source>
        <dbReference type="Proteomes" id="UP000578686"/>
    </source>
</evidence>
<dbReference type="EMBL" id="JAAVJD010000020">
    <property type="protein sequence ID" value="NJQ04945.1"/>
    <property type="molecule type" value="Genomic_DNA"/>
</dbReference>
<keyword evidence="2" id="KW-1185">Reference proteome</keyword>
<dbReference type="Proteomes" id="UP000578686">
    <property type="component" value="Unassembled WGS sequence"/>
</dbReference>
<proteinExistence type="predicted"/>
<protein>
    <submittedName>
        <fullName evidence="1">Lasso RiPP family leader peptide-containing protein</fullName>
    </submittedName>
</protein>